<dbReference type="AlphaFoldDB" id="A0A3P2A411"/>
<comment type="caution">
    <text evidence="3">The sequence shown here is derived from an EMBL/GenBank/DDBJ whole genome shotgun (WGS) entry which is preliminary data.</text>
</comment>
<dbReference type="Proteomes" id="UP000279562">
    <property type="component" value="Unassembled WGS sequence"/>
</dbReference>
<keyword evidence="4" id="KW-1185">Reference proteome</keyword>
<evidence type="ECO:0008006" key="5">
    <source>
        <dbReference type="Google" id="ProtNLM"/>
    </source>
</evidence>
<feature type="signal peptide" evidence="2">
    <location>
        <begin position="1"/>
        <end position="21"/>
    </location>
</feature>
<sequence length="223" mass="24821">MKRFKFLMMAAFAVVCASMSAQQVITLDQLKAKKQNKQTQSQSQQKAQPQKQQKSYSSSDYEGFSSFIVQYNAASAKSGDTSSGISCLSAGYLKAINMGDTPFYIEPGAIAQYFFKDKLSLLSVRIPVTAIYSFPVTDGITLDPYGGAYLRGNIMGKMNKVDVFSKEEMDGHPWKRVQFGLHFGLRARFNDKFIGGIGYSFDLNEITEHVKVNSLDLTFGIIF</sequence>
<keyword evidence="2" id="KW-0732">Signal</keyword>
<accession>A0A3P2A411</accession>
<reference evidence="3 4" key="1">
    <citation type="submission" date="2018-11" db="EMBL/GenBank/DDBJ databases">
        <title>Genomes From Bacteria Associated with the Canine Oral Cavity: a Test Case for Automated Genome-Based Taxonomic Assignment.</title>
        <authorList>
            <person name="Coil D.A."/>
            <person name="Jospin G."/>
            <person name="Darling A.E."/>
            <person name="Wallis C."/>
            <person name="Davis I.J."/>
            <person name="Harris S."/>
            <person name="Eisen J.A."/>
            <person name="Holcombe L.J."/>
            <person name="O'Flynn C."/>
        </authorList>
    </citation>
    <scope>NUCLEOTIDE SEQUENCE [LARGE SCALE GENOMIC DNA]</scope>
    <source>
        <strain evidence="3 4">OH1047_COT-310</strain>
    </source>
</reference>
<protein>
    <recommendedName>
        <fullName evidence="5">Outer membrane protein beta-barrel domain-containing protein</fullName>
    </recommendedName>
</protein>
<evidence type="ECO:0000313" key="4">
    <source>
        <dbReference type="Proteomes" id="UP000279562"/>
    </source>
</evidence>
<evidence type="ECO:0000256" key="2">
    <source>
        <dbReference type="SAM" id="SignalP"/>
    </source>
</evidence>
<proteinExistence type="predicted"/>
<feature type="compositionally biased region" description="Low complexity" evidence="1">
    <location>
        <begin position="37"/>
        <end position="58"/>
    </location>
</feature>
<feature type="region of interest" description="Disordered" evidence="1">
    <location>
        <begin position="36"/>
        <end position="58"/>
    </location>
</feature>
<feature type="chain" id="PRO_5018201608" description="Outer membrane protein beta-barrel domain-containing protein" evidence="2">
    <location>
        <begin position="22"/>
        <end position="223"/>
    </location>
</feature>
<name>A0A3P2A411_9BACE</name>
<dbReference type="EMBL" id="RQYF01000040">
    <property type="protein sequence ID" value="RRD90134.1"/>
    <property type="molecule type" value="Genomic_DNA"/>
</dbReference>
<gene>
    <name evidence="3" type="ORF">EII33_08930</name>
</gene>
<dbReference type="RefSeq" id="WP_125239426.1">
    <property type="nucleotide sequence ID" value="NZ_RQYF01000040.1"/>
</dbReference>
<evidence type="ECO:0000256" key="1">
    <source>
        <dbReference type="SAM" id="MobiDB-lite"/>
    </source>
</evidence>
<organism evidence="3 4">
    <name type="scientific">Prevotella heparinolytica</name>
    <dbReference type="NCBI Taxonomy" id="28113"/>
    <lineage>
        <taxon>Bacteria</taxon>
        <taxon>Pseudomonadati</taxon>
        <taxon>Bacteroidota</taxon>
        <taxon>Bacteroidia</taxon>
        <taxon>Bacteroidales</taxon>
        <taxon>Bacteroidaceae</taxon>
        <taxon>Bacteroides</taxon>
    </lineage>
</organism>
<evidence type="ECO:0000313" key="3">
    <source>
        <dbReference type="EMBL" id="RRD90134.1"/>
    </source>
</evidence>